<feature type="transmembrane region" description="Helical" evidence="3">
    <location>
        <begin position="493"/>
        <end position="519"/>
    </location>
</feature>
<dbReference type="SUPFAM" id="SSF51905">
    <property type="entry name" value="FAD/NAD(P)-binding domain"/>
    <property type="match status" value="1"/>
</dbReference>
<keyword evidence="3" id="KW-0472">Membrane</keyword>
<evidence type="ECO:0008006" key="6">
    <source>
        <dbReference type="Google" id="ProtNLM"/>
    </source>
</evidence>
<keyword evidence="3" id="KW-0812">Transmembrane</keyword>
<keyword evidence="3" id="KW-1133">Transmembrane helix</keyword>
<evidence type="ECO:0000256" key="2">
    <source>
        <dbReference type="ARBA" id="ARBA00006599"/>
    </source>
</evidence>
<evidence type="ECO:0000313" key="5">
    <source>
        <dbReference type="Proteomes" id="UP001165080"/>
    </source>
</evidence>
<dbReference type="PRINTS" id="PR00469">
    <property type="entry name" value="PNDRDTASEII"/>
</dbReference>
<dbReference type="EMBL" id="BRXU01000012">
    <property type="protein sequence ID" value="GLC55221.1"/>
    <property type="molecule type" value="Genomic_DNA"/>
</dbReference>
<proteinExistence type="inferred from homology"/>
<dbReference type="GO" id="GO:0016705">
    <property type="term" value="F:oxidoreductase activity, acting on paired donors, with incorporation or reduction of molecular oxygen"/>
    <property type="evidence" value="ECO:0007669"/>
    <property type="project" value="InterPro"/>
</dbReference>
<dbReference type="GO" id="GO:0016117">
    <property type="term" value="P:carotenoid biosynthetic process"/>
    <property type="evidence" value="ECO:0007669"/>
    <property type="project" value="InterPro"/>
</dbReference>
<gene>
    <name evidence="4" type="primary">PLEST001191</name>
    <name evidence="4" type="ORF">PLESTB_000961200</name>
</gene>
<dbReference type="Gene3D" id="3.50.50.60">
    <property type="entry name" value="FAD/NAD(P)-binding domain"/>
    <property type="match status" value="1"/>
</dbReference>
<dbReference type="Pfam" id="PF05834">
    <property type="entry name" value="Lycopene_cycl"/>
    <property type="match status" value="1"/>
</dbReference>
<evidence type="ECO:0000256" key="3">
    <source>
        <dbReference type="SAM" id="Phobius"/>
    </source>
</evidence>
<organism evidence="4 5">
    <name type="scientific">Pleodorina starrii</name>
    <dbReference type="NCBI Taxonomy" id="330485"/>
    <lineage>
        <taxon>Eukaryota</taxon>
        <taxon>Viridiplantae</taxon>
        <taxon>Chlorophyta</taxon>
        <taxon>core chlorophytes</taxon>
        <taxon>Chlorophyceae</taxon>
        <taxon>CS clade</taxon>
        <taxon>Chlamydomonadales</taxon>
        <taxon>Volvocaceae</taxon>
        <taxon>Pleodorina</taxon>
    </lineage>
</organism>
<comment type="caution">
    <text evidence="4">The sequence shown here is derived from an EMBL/GenBank/DDBJ whole genome shotgun (WGS) entry which is preliminary data.</text>
</comment>
<dbReference type="PANTHER" id="PTHR39757:SF3">
    <property type="entry name" value="LYCOPENE EPSILON CYCLASE, CHLOROPLASTIC"/>
    <property type="match status" value="1"/>
</dbReference>
<dbReference type="OrthoDB" id="1716816at2759"/>
<name>A0A9W6BPN0_9CHLO</name>
<protein>
    <recommendedName>
        <fullName evidence="6">Lycopene epsilon cyclase</fullName>
    </recommendedName>
</protein>
<dbReference type="GO" id="GO:0016860">
    <property type="term" value="F:intramolecular oxidoreductase activity"/>
    <property type="evidence" value="ECO:0007669"/>
    <property type="project" value="UniProtKB-ARBA"/>
</dbReference>
<dbReference type="NCBIfam" id="TIGR01790">
    <property type="entry name" value="carotene-cycl"/>
    <property type="match status" value="1"/>
</dbReference>
<dbReference type="InterPro" id="IPR010108">
    <property type="entry name" value="Lycopene_cyclase_b/e"/>
</dbReference>
<sequence>MKLQGIKRGTVQPDASGLRVGTAPSIAVHRATRPRNISCGVSVVDKTATESASSIAVVDRPATAEVLEPTVLNQAIREGHYEAALVNLQASKADEGQASIASVLQPADPSTTSDVTIVGAGPAGLYLAAELARRGLTVNVLGLDVPIVNNYGVWTDEFQALGLEHTLECSWPDAVCYFGEGKEVRVGRGYGRVSRRKLRSHLLSICEAAGVRFSSAEVADIAVMEGGKLTQLTTKDGTVYRSRLTTLAAGAAGGKFLQYEEDAPIVAAQTAYGIEAEVEGYDGAYPTDLMLFMDFRRHHTGLYDATAPNVQVGKHPNSGDGLWGSSEECPSFLYAMPLGGNRVFLEETCLVAKPALPFAVLKRRLTRRLKAMGISVTKIHEEEWSYIPVGGPLPLASQAVTAFGAAANLVHPATGFSVSRSFREAPVVAEEISAALGAGLGVAEASRRVWDRLWPLEKRTQASFHVFGMELLATLDLSATNDFFNTFFRLPSFFWRGFLASTLSAGQLIGFALVVFTLAPPAIKYKLIEHLVTDPAGSYLVRAYKAQWDAAQAASSSAAAVASLVVGTELMAMAAMQALAEKA</sequence>
<dbReference type="Proteomes" id="UP001165080">
    <property type="component" value="Unassembled WGS sequence"/>
</dbReference>
<keyword evidence="5" id="KW-1185">Reference proteome</keyword>
<dbReference type="AlphaFoldDB" id="A0A9W6BPN0"/>
<reference evidence="4 5" key="1">
    <citation type="journal article" date="2023" name="Commun. Biol.">
        <title>Reorganization of the ancestral sex-determining regions during the evolution of trioecy in Pleodorina starrii.</title>
        <authorList>
            <person name="Takahashi K."/>
            <person name="Suzuki S."/>
            <person name="Kawai-Toyooka H."/>
            <person name="Yamamoto K."/>
            <person name="Hamaji T."/>
            <person name="Ootsuki R."/>
            <person name="Yamaguchi H."/>
            <person name="Kawachi M."/>
            <person name="Higashiyama T."/>
            <person name="Nozaki H."/>
        </authorList>
    </citation>
    <scope>NUCLEOTIDE SEQUENCE [LARGE SCALE GENOMIC DNA]</scope>
    <source>
        <strain evidence="4 5">NIES-4479</strain>
    </source>
</reference>
<dbReference type="InterPro" id="IPR036188">
    <property type="entry name" value="FAD/NAD-bd_sf"/>
</dbReference>
<comment type="similarity">
    <text evidence="2">Belongs to the lycopene cyclase family.</text>
</comment>
<evidence type="ECO:0000313" key="4">
    <source>
        <dbReference type="EMBL" id="GLC55221.1"/>
    </source>
</evidence>
<evidence type="ECO:0000256" key="1">
    <source>
        <dbReference type="ARBA" id="ARBA00004829"/>
    </source>
</evidence>
<accession>A0A9W6BPN0</accession>
<comment type="pathway">
    <text evidence="1">Carotenoid biosynthesis.</text>
</comment>
<dbReference type="PANTHER" id="PTHR39757">
    <property type="match status" value="1"/>
</dbReference>